<reference evidence="13 14" key="1">
    <citation type="journal article" date="2024" name="IMA Fungus">
        <title>IMA Genome - F19 : A genome assembly and annotation guide to empower mycologists, including annotated draft genome sequences of Ceratocystis pirilliformis, Diaporthe australafricana, Fusarium ophioides, Paecilomyces lecythidis, and Sporothrix stenoceras.</title>
        <authorList>
            <person name="Aylward J."/>
            <person name="Wilson A.M."/>
            <person name="Visagie C.M."/>
            <person name="Spraker J."/>
            <person name="Barnes I."/>
            <person name="Buitendag C."/>
            <person name="Ceriani C."/>
            <person name="Del Mar Angel L."/>
            <person name="du Plessis D."/>
            <person name="Fuchs T."/>
            <person name="Gasser K."/>
            <person name="Kramer D."/>
            <person name="Li W."/>
            <person name="Munsamy K."/>
            <person name="Piso A."/>
            <person name="Price J.L."/>
            <person name="Sonnekus B."/>
            <person name="Thomas C."/>
            <person name="van der Nest A."/>
            <person name="van Dijk A."/>
            <person name="van Heerden A."/>
            <person name="van Vuuren N."/>
            <person name="Yilmaz N."/>
            <person name="Duong T.A."/>
            <person name="van der Merwe N.A."/>
            <person name="Wingfield M.J."/>
            <person name="Wingfield B.D."/>
        </authorList>
    </citation>
    <scope>NUCLEOTIDE SEQUENCE [LARGE SCALE GENOMIC DNA]</scope>
    <source>
        <strain evidence="13 14">CMW 5346</strain>
    </source>
</reference>
<dbReference type="InterPro" id="IPR001223">
    <property type="entry name" value="Glyco_hydro18_cat"/>
</dbReference>
<evidence type="ECO:0000256" key="3">
    <source>
        <dbReference type="ARBA" id="ARBA00008682"/>
    </source>
</evidence>
<sequence>MDRPPPLVNAVYYPSWRVYKDIPPSSLRLDKISTIFYAFAIPQEGGDLGFLDEYADAQIDVDAEHGCLDALARVKRDNPHLRTLLSIGGGAGSGAFSGIAATEEGRAAFAKAASEWVHRYSFDGIDIDWEHPQTLEEGRNFLSLLQACRAVLPTPRYLLATALPVDPSVLGRLDLCGVASLVNHVNLMCYDFTGPWSDCAGHHTQLFSPGPHLPSAQTGVQYLLDRGVPPQRILLGIPAYARVFLGARHEGDGFRKDEAEEDDEEKEETEIDYRDIPSEWKQQGMLQVDTGRAAAWAVVPRKKGKRGTKFVSMDVPATVQAKAHFVRRTGLGGLFYWTGAGDCNEDGESLVAAGFDALHSY</sequence>
<keyword evidence="14" id="KW-1185">Reference proteome</keyword>
<comment type="catalytic activity">
    <reaction evidence="1">
        <text>Random endo-hydrolysis of N-acetyl-beta-D-glucosaminide (1-&gt;4)-beta-linkages in chitin and chitodextrins.</text>
        <dbReference type="EC" id="3.2.1.14"/>
    </reaction>
</comment>
<dbReference type="SMART" id="SM00636">
    <property type="entry name" value="Glyco_18"/>
    <property type="match status" value="1"/>
</dbReference>
<dbReference type="InterPro" id="IPR001579">
    <property type="entry name" value="Glyco_hydro_18_chit_AS"/>
</dbReference>
<evidence type="ECO:0000259" key="12">
    <source>
        <dbReference type="PROSITE" id="PS51910"/>
    </source>
</evidence>
<accession>A0ABR3YVN5</accession>
<dbReference type="Gene3D" id="3.20.20.80">
    <property type="entry name" value="Glycosidases"/>
    <property type="match status" value="1"/>
</dbReference>
<evidence type="ECO:0000313" key="13">
    <source>
        <dbReference type="EMBL" id="KAL1891942.1"/>
    </source>
</evidence>
<evidence type="ECO:0000313" key="14">
    <source>
        <dbReference type="Proteomes" id="UP001583186"/>
    </source>
</evidence>
<keyword evidence="9 11" id="KW-0326">Glycosidase</keyword>
<evidence type="ECO:0000256" key="1">
    <source>
        <dbReference type="ARBA" id="ARBA00000822"/>
    </source>
</evidence>
<keyword evidence="5" id="KW-0964">Secreted</keyword>
<keyword evidence="10" id="KW-0624">Polysaccharide degradation</keyword>
<evidence type="ECO:0000256" key="5">
    <source>
        <dbReference type="ARBA" id="ARBA00022525"/>
    </source>
</evidence>
<evidence type="ECO:0000256" key="9">
    <source>
        <dbReference type="ARBA" id="ARBA00023295"/>
    </source>
</evidence>
<organism evidence="13 14">
    <name type="scientific">Sporothrix stenoceras</name>
    <dbReference type="NCBI Taxonomy" id="5173"/>
    <lineage>
        <taxon>Eukaryota</taxon>
        <taxon>Fungi</taxon>
        <taxon>Dikarya</taxon>
        <taxon>Ascomycota</taxon>
        <taxon>Pezizomycotina</taxon>
        <taxon>Sordariomycetes</taxon>
        <taxon>Sordariomycetidae</taxon>
        <taxon>Ophiostomatales</taxon>
        <taxon>Ophiostomataceae</taxon>
        <taxon>Sporothrix</taxon>
    </lineage>
</organism>
<keyword evidence="7" id="KW-0146">Chitin degradation</keyword>
<evidence type="ECO:0000256" key="6">
    <source>
        <dbReference type="ARBA" id="ARBA00022801"/>
    </source>
</evidence>
<dbReference type="InterPro" id="IPR029070">
    <property type="entry name" value="Chitinase_insertion_sf"/>
</dbReference>
<evidence type="ECO:0000256" key="8">
    <source>
        <dbReference type="ARBA" id="ARBA00023277"/>
    </source>
</evidence>
<evidence type="ECO:0000256" key="4">
    <source>
        <dbReference type="ARBA" id="ARBA00012729"/>
    </source>
</evidence>
<comment type="subcellular location">
    <subcellularLocation>
        <location evidence="2">Secreted</location>
    </subcellularLocation>
</comment>
<dbReference type="SUPFAM" id="SSF51445">
    <property type="entry name" value="(Trans)glycosidases"/>
    <property type="match status" value="1"/>
</dbReference>
<evidence type="ECO:0000256" key="11">
    <source>
        <dbReference type="RuleBase" id="RU000489"/>
    </source>
</evidence>
<comment type="caution">
    <text evidence="13">The sequence shown here is derived from an EMBL/GenBank/DDBJ whole genome shotgun (WGS) entry which is preliminary data.</text>
</comment>
<evidence type="ECO:0000256" key="7">
    <source>
        <dbReference type="ARBA" id="ARBA00023024"/>
    </source>
</evidence>
<keyword evidence="6 11" id="KW-0378">Hydrolase</keyword>
<keyword evidence="8" id="KW-0119">Carbohydrate metabolism</keyword>
<dbReference type="PANTHER" id="PTHR11177:SF228">
    <property type="entry name" value="CHITINASE"/>
    <property type="match status" value="1"/>
</dbReference>
<comment type="similarity">
    <text evidence="3">Belongs to the glycosyl hydrolase 18 family. Chitinase class V subfamily.</text>
</comment>
<dbReference type="PROSITE" id="PS01095">
    <property type="entry name" value="GH18_1"/>
    <property type="match status" value="1"/>
</dbReference>
<evidence type="ECO:0000256" key="10">
    <source>
        <dbReference type="ARBA" id="ARBA00023326"/>
    </source>
</evidence>
<dbReference type="Pfam" id="PF00704">
    <property type="entry name" value="Glyco_hydro_18"/>
    <property type="match status" value="1"/>
</dbReference>
<dbReference type="EMBL" id="JAWCUI010000048">
    <property type="protein sequence ID" value="KAL1891942.1"/>
    <property type="molecule type" value="Genomic_DNA"/>
</dbReference>
<dbReference type="PANTHER" id="PTHR11177">
    <property type="entry name" value="CHITINASE"/>
    <property type="match status" value="1"/>
</dbReference>
<name>A0ABR3YVN5_9PEZI</name>
<dbReference type="InterPro" id="IPR017853">
    <property type="entry name" value="GH"/>
</dbReference>
<protein>
    <recommendedName>
        <fullName evidence="4">chitinase</fullName>
        <ecNumber evidence="4">3.2.1.14</ecNumber>
    </recommendedName>
</protein>
<feature type="domain" description="GH18" evidence="12">
    <location>
        <begin position="7"/>
        <end position="361"/>
    </location>
</feature>
<proteinExistence type="inferred from homology"/>
<evidence type="ECO:0000256" key="2">
    <source>
        <dbReference type="ARBA" id="ARBA00004613"/>
    </source>
</evidence>
<gene>
    <name evidence="13" type="ORF">Sste5346_007286</name>
</gene>
<dbReference type="EC" id="3.2.1.14" evidence="4"/>
<dbReference type="InterPro" id="IPR011583">
    <property type="entry name" value="Chitinase_II/V-like_cat"/>
</dbReference>
<dbReference type="PROSITE" id="PS51910">
    <property type="entry name" value="GH18_2"/>
    <property type="match status" value="1"/>
</dbReference>
<dbReference type="Gene3D" id="3.10.50.10">
    <property type="match status" value="1"/>
</dbReference>
<dbReference type="InterPro" id="IPR050314">
    <property type="entry name" value="Glycosyl_Hydrlase_18"/>
</dbReference>
<dbReference type="Proteomes" id="UP001583186">
    <property type="component" value="Unassembled WGS sequence"/>
</dbReference>